<sequence>AIPPDRFNDLVTELEALTSTPSPISPPLELLSTHDTSEYYFWADQGRQLIDSIPSSFDKVEMAVLTISEVRRHRATFTSQESTAFTCFLLVTSNKLGVII</sequence>
<keyword evidence="2" id="KW-1185">Reference proteome</keyword>
<evidence type="ECO:0000313" key="1">
    <source>
        <dbReference type="EMBL" id="GLI70361.1"/>
    </source>
</evidence>
<feature type="non-terminal residue" evidence="1">
    <location>
        <position position="1"/>
    </location>
</feature>
<comment type="caution">
    <text evidence="1">The sequence shown here is derived from an EMBL/GenBank/DDBJ whole genome shotgun (WGS) entry which is preliminary data.</text>
</comment>
<dbReference type="Proteomes" id="UP001165090">
    <property type="component" value="Unassembled WGS sequence"/>
</dbReference>
<gene>
    <name evidence="1" type="ORF">VaNZ11_015136</name>
</gene>
<name>A0ABQ5SL60_9CHLO</name>
<evidence type="ECO:0000313" key="2">
    <source>
        <dbReference type="Proteomes" id="UP001165090"/>
    </source>
</evidence>
<proteinExistence type="predicted"/>
<dbReference type="EMBL" id="BSDZ01000094">
    <property type="protein sequence ID" value="GLI70361.1"/>
    <property type="molecule type" value="Genomic_DNA"/>
</dbReference>
<accession>A0ABQ5SL60</accession>
<reference evidence="1 2" key="1">
    <citation type="journal article" date="2023" name="IScience">
        <title>Expanded male sex-determining region conserved during the evolution of homothallism in the green alga Volvox.</title>
        <authorList>
            <person name="Yamamoto K."/>
            <person name="Matsuzaki R."/>
            <person name="Mahakham W."/>
            <person name="Heman W."/>
            <person name="Sekimoto H."/>
            <person name="Kawachi M."/>
            <person name="Minakuchi Y."/>
            <person name="Toyoda A."/>
            <person name="Nozaki H."/>
        </authorList>
    </citation>
    <scope>NUCLEOTIDE SEQUENCE [LARGE SCALE GENOMIC DNA]</scope>
    <source>
        <strain evidence="1 2">NIES-4468</strain>
    </source>
</reference>
<protein>
    <submittedName>
        <fullName evidence="1">Uncharacterized protein</fullName>
    </submittedName>
</protein>
<organism evidence="1 2">
    <name type="scientific">Volvox africanus</name>
    <dbReference type="NCBI Taxonomy" id="51714"/>
    <lineage>
        <taxon>Eukaryota</taxon>
        <taxon>Viridiplantae</taxon>
        <taxon>Chlorophyta</taxon>
        <taxon>core chlorophytes</taxon>
        <taxon>Chlorophyceae</taxon>
        <taxon>CS clade</taxon>
        <taxon>Chlamydomonadales</taxon>
        <taxon>Volvocaceae</taxon>
        <taxon>Volvox</taxon>
    </lineage>
</organism>